<comment type="caution">
    <text evidence="2">The sequence shown here is derived from an EMBL/GenBank/DDBJ whole genome shotgun (WGS) entry which is preliminary data.</text>
</comment>
<evidence type="ECO:0000313" key="3">
    <source>
        <dbReference type="Proteomes" id="UP000319783"/>
    </source>
</evidence>
<dbReference type="AlphaFoldDB" id="A0A533Q7W8"/>
<evidence type="ECO:0000313" key="2">
    <source>
        <dbReference type="EMBL" id="TLD40738.1"/>
    </source>
</evidence>
<feature type="transmembrane region" description="Helical" evidence="1">
    <location>
        <begin position="219"/>
        <end position="242"/>
    </location>
</feature>
<keyword evidence="1" id="KW-0812">Transmembrane</keyword>
<proteinExistence type="predicted"/>
<feature type="transmembrane region" description="Helical" evidence="1">
    <location>
        <begin position="117"/>
        <end position="138"/>
    </location>
</feature>
<protein>
    <submittedName>
        <fullName evidence="2">Uncharacterized protein</fullName>
    </submittedName>
</protein>
<feature type="transmembrane region" description="Helical" evidence="1">
    <location>
        <begin position="193"/>
        <end position="213"/>
    </location>
</feature>
<dbReference type="Proteomes" id="UP000319783">
    <property type="component" value="Unassembled WGS sequence"/>
</dbReference>
<reference evidence="2 3" key="1">
    <citation type="submission" date="2019-04" db="EMBL/GenBank/DDBJ databases">
        <title>Genome of a novel bacterium Candidatus Jettenia ecosi reconstructed from metagenome of an anammox bioreactor.</title>
        <authorList>
            <person name="Mardanov A.V."/>
            <person name="Beletsky A.V."/>
            <person name="Ravin N.V."/>
            <person name="Botchkova E.A."/>
            <person name="Litti Y.V."/>
            <person name="Nozhevnikova A.N."/>
        </authorList>
    </citation>
    <scope>NUCLEOTIDE SEQUENCE [LARGE SCALE GENOMIC DNA]</scope>
    <source>
        <strain evidence="2">J2</strain>
    </source>
</reference>
<feature type="transmembrane region" description="Helical" evidence="1">
    <location>
        <begin position="158"/>
        <end position="181"/>
    </location>
</feature>
<organism evidence="2 3">
    <name type="scientific">Candidatus Jettenia ecosi</name>
    <dbReference type="NCBI Taxonomy" id="2494326"/>
    <lineage>
        <taxon>Bacteria</taxon>
        <taxon>Pseudomonadati</taxon>
        <taxon>Planctomycetota</taxon>
        <taxon>Candidatus Brocadiia</taxon>
        <taxon>Candidatus Brocadiales</taxon>
        <taxon>Candidatus Brocadiaceae</taxon>
        <taxon>Candidatus Jettenia</taxon>
    </lineage>
</organism>
<keyword evidence="1" id="KW-1133">Transmembrane helix</keyword>
<keyword evidence="1" id="KW-0472">Membrane</keyword>
<dbReference type="EMBL" id="SULG01000083">
    <property type="protein sequence ID" value="TLD40738.1"/>
    <property type="molecule type" value="Genomic_DNA"/>
</dbReference>
<gene>
    <name evidence="2" type="ORF">JETT_2999</name>
</gene>
<feature type="transmembrane region" description="Helical" evidence="1">
    <location>
        <begin position="21"/>
        <end position="47"/>
    </location>
</feature>
<name>A0A533Q7W8_9BACT</name>
<sequence>MFSIANCVSQNKLTKHAIKDLKIGALLIFIGVNLRFAIGNIVHGLIYFDFLQSGNHEHRYEVHVPNLPDMCGDVVMAIVFAFAYIFITSDSVKKIVRGMANNSSELRNQDVLPIRQLIDWAKTLFFLSIIGFGLYFFSKYFLSVGIETFLEDEEESRILFILNVLNCVIRLSSVFIFVYIYSKYLFLNKPITLTLYAFFFIRFLCATNMFGFITEYDLYIGASVLDFLTPILIIHSIISIFIGL</sequence>
<evidence type="ECO:0000256" key="1">
    <source>
        <dbReference type="SAM" id="Phobius"/>
    </source>
</evidence>
<accession>A0A533Q7W8</accession>